<comment type="similarity">
    <text evidence="1 5">Belongs to the aldehyde dehydrogenase family.</text>
</comment>
<evidence type="ECO:0000256" key="1">
    <source>
        <dbReference type="ARBA" id="ARBA00009986"/>
    </source>
</evidence>
<dbReference type="PANTHER" id="PTHR42986:SF1">
    <property type="entry name" value="BENZALDEHYDE DEHYDROGENASE YFMT"/>
    <property type="match status" value="1"/>
</dbReference>
<comment type="caution">
    <text evidence="7">The sequence shown here is derived from an EMBL/GenBank/DDBJ whole genome shotgun (WGS) entry which is preliminary data.</text>
</comment>
<evidence type="ECO:0000256" key="4">
    <source>
        <dbReference type="PROSITE-ProRule" id="PRU10007"/>
    </source>
</evidence>
<evidence type="ECO:0000256" key="2">
    <source>
        <dbReference type="ARBA" id="ARBA00023002"/>
    </source>
</evidence>
<dbReference type="InterPro" id="IPR016162">
    <property type="entry name" value="Ald_DH_N"/>
</dbReference>
<dbReference type="Gene3D" id="3.40.309.10">
    <property type="entry name" value="Aldehyde Dehydrogenase, Chain A, domain 2"/>
    <property type="match status" value="1"/>
</dbReference>
<dbReference type="PANTHER" id="PTHR42986">
    <property type="entry name" value="BENZALDEHYDE DEHYDROGENASE YFMT"/>
    <property type="match status" value="1"/>
</dbReference>
<dbReference type="SUPFAM" id="SSF53720">
    <property type="entry name" value="ALDH-like"/>
    <property type="match status" value="1"/>
</dbReference>
<gene>
    <name evidence="7" type="primary">pchA</name>
    <name evidence="7" type="ORF">R69776_07659</name>
</gene>
<dbReference type="GO" id="GO:0016491">
    <property type="term" value="F:oxidoreductase activity"/>
    <property type="evidence" value="ECO:0007669"/>
    <property type="project" value="UniProtKB-KW"/>
</dbReference>
<protein>
    <submittedName>
        <fullName evidence="7">4-hydroxybenzaldehyde dehydrogenase (NADP(+))</fullName>
        <ecNumber evidence="7">1.2.1.96</ecNumber>
    </submittedName>
</protein>
<dbReference type="InterPro" id="IPR015590">
    <property type="entry name" value="Aldehyde_DH_dom"/>
</dbReference>
<dbReference type="Gene3D" id="3.40.605.10">
    <property type="entry name" value="Aldehyde Dehydrogenase, Chain A, domain 1"/>
    <property type="match status" value="1"/>
</dbReference>
<dbReference type="EC" id="1.2.1.96" evidence="7"/>
<dbReference type="InterPro" id="IPR016161">
    <property type="entry name" value="Ald_DH/histidinol_DH"/>
</dbReference>
<feature type="active site" evidence="4">
    <location>
        <position position="266"/>
    </location>
</feature>
<evidence type="ECO:0000256" key="3">
    <source>
        <dbReference type="ARBA" id="ARBA00023027"/>
    </source>
</evidence>
<evidence type="ECO:0000313" key="7">
    <source>
        <dbReference type="EMBL" id="CAE6854364.1"/>
    </source>
</evidence>
<accession>A0ABM8T366</accession>
<dbReference type="InterPro" id="IPR029510">
    <property type="entry name" value="Ald_DH_CS_GLU"/>
</dbReference>
<reference evidence="7 8" key="1">
    <citation type="submission" date="2021-02" db="EMBL/GenBank/DDBJ databases">
        <authorList>
            <person name="Vanwijnsberghe S."/>
        </authorList>
    </citation>
    <scope>NUCLEOTIDE SEQUENCE [LARGE SCALE GENOMIC DNA]</scope>
    <source>
        <strain evidence="7 8">R-69776</strain>
    </source>
</reference>
<evidence type="ECO:0000259" key="6">
    <source>
        <dbReference type="Pfam" id="PF00171"/>
    </source>
</evidence>
<dbReference type="Pfam" id="PF00171">
    <property type="entry name" value="Aldedh"/>
    <property type="match status" value="1"/>
</dbReference>
<dbReference type="Proteomes" id="UP000673821">
    <property type="component" value="Unassembled WGS sequence"/>
</dbReference>
<name>A0ABM8T366_9BURK</name>
<keyword evidence="3" id="KW-0520">NAD</keyword>
<dbReference type="InterPro" id="IPR016163">
    <property type="entry name" value="Ald_DH_C"/>
</dbReference>
<dbReference type="EMBL" id="CAJNBH010000040">
    <property type="protein sequence ID" value="CAE6854364.1"/>
    <property type="molecule type" value="Genomic_DNA"/>
</dbReference>
<evidence type="ECO:0000256" key="5">
    <source>
        <dbReference type="RuleBase" id="RU003345"/>
    </source>
</evidence>
<keyword evidence="2 5" id="KW-0560">Oxidoreductase</keyword>
<proteinExistence type="inferred from homology"/>
<dbReference type="PROSITE" id="PS00687">
    <property type="entry name" value="ALDEHYDE_DEHYDR_GLU"/>
    <property type="match status" value="1"/>
</dbReference>
<organism evidence="7 8">
    <name type="scientific">Paraburkholderia nemoris</name>
    <dbReference type="NCBI Taxonomy" id="2793076"/>
    <lineage>
        <taxon>Bacteria</taxon>
        <taxon>Pseudomonadati</taxon>
        <taxon>Pseudomonadota</taxon>
        <taxon>Betaproteobacteria</taxon>
        <taxon>Burkholderiales</taxon>
        <taxon>Burkholderiaceae</taxon>
        <taxon>Paraburkholderia</taxon>
    </lineage>
</organism>
<sequence length="498" mass="53124">MISNASTSAASPLPYDGLDMQVIGGSRRAGRGAGFTRVTDPYTGGLLNEIQNASVEDVDAAFKAAHAAQAEWGTRSPGERAGLLLRAATILEARKEEIVGWLIRESGSTRIKATLEWQAVYSMMIHFSAFPYQVKGEILPSDVPDKEHRVYRRPLGVVSVISPWNWPLHLTNRSIAPALVLGNAVVVKPAAETPVTGGLLLARVFEEAGLPRGVLNVVVGDASEIGDAFVTHPLSPFISFTGSTSVGRRVGSLAVTGPTLKRAALELGGNAPLIVLSDADLEQAISAAVVGKFLHQGQVCVSTNRILVHAAVHDDFVAGYIERVKALKVGNPADADTVIGPVISRKRLDALTRMIDTALDGGAHRALGGQASGLVLPPHVFTKVRVESSLAQEEIFGPIAPIVRVEDDEAAIRAANATEFGLSSAIFTRDVERGVRLAHRIDAGMTHVNDMSTNDYPNTPFGGEKNSGLGRFGGQWVVDEMTRTHWVSVQHAPRAYPF</sequence>
<evidence type="ECO:0000313" key="8">
    <source>
        <dbReference type="Proteomes" id="UP000673821"/>
    </source>
</evidence>
<feature type="domain" description="Aldehyde dehydrogenase" evidence="6">
    <location>
        <begin position="36"/>
        <end position="487"/>
    </location>
</feature>
<keyword evidence="8" id="KW-1185">Reference proteome</keyword>